<organism evidence="1 2">
    <name type="scientific">Russula earlei</name>
    <dbReference type="NCBI Taxonomy" id="71964"/>
    <lineage>
        <taxon>Eukaryota</taxon>
        <taxon>Fungi</taxon>
        <taxon>Dikarya</taxon>
        <taxon>Basidiomycota</taxon>
        <taxon>Agaricomycotina</taxon>
        <taxon>Agaricomycetes</taxon>
        <taxon>Russulales</taxon>
        <taxon>Russulaceae</taxon>
        <taxon>Russula</taxon>
    </lineage>
</organism>
<dbReference type="EMBL" id="JAGFNK010000069">
    <property type="protein sequence ID" value="KAI9509210.1"/>
    <property type="molecule type" value="Genomic_DNA"/>
</dbReference>
<comment type="caution">
    <text evidence="1">The sequence shown here is derived from an EMBL/GenBank/DDBJ whole genome shotgun (WGS) entry which is preliminary data.</text>
</comment>
<evidence type="ECO:0000313" key="2">
    <source>
        <dbReference type="Proteomes" id="UP001207468"/>
    </source>
</evidence>
<proteinExistence type="predicted"/>
<protein>
    <submittedName>
        <fullName evidence="1">Ankyrin repeat-containing domain protein</fullName>
    </submittedName>
</protein>
<gene>
    <name evidence="1" type="ORF">F5148DRAFT_978689</name>
</gene>
<reference evidence="1" key="1">
    <citation type="submission" date="2021-03" db="EMBL/GenBank/DDBJ databases">
        <title>Evolutionary priming and transition to the ectomycorrhizal habit in an iconic lineage of mushroom-forming fungi: is preadaptation a requirement?</title>
        <authorList>
            <consortium name="DOE Joint Genome Institute"/>
            <person name="Looney B.P."/>
            <person name="Miyauchi S."/>
            <person name="Morin E."/>
            <person name="Drula E."/>
            <person name="Courty P.E."/>
            <person name="Chicoki N."/>
            <person name="Fauchery L."/>
            <person name="Kohler A."/>
            <person name="Kuo A."/>
            <person name="LaButti K."/>
            <person name="Pangilinan J."/>
            <person name="Lipzen A."/>
            <person name="Riley R."/>
            <person name="Andreopoulos W."/>
            <person name="He G."/>
            <person name="Johnson J."/>
            <person name="Barry K.W."/>
            <person name="Grigoriev I.V."/>
            <person name="Nagy L."/>
            <person name="Hibbett D."/>
            <person name="Henrissat B."/>
            <person name="Matheny P.B."/>
            <person name="Labbe J."/>
            <person name="Martin A.F."/>
        </authorList>
    </citation>
    <scope>NUCLEOTIDE SEQUENCE</scope>
    <source>
        <strain evidence="1">BPL698</strain>
    </source>
</reference>
<sequence length="278" mass="30819">MEYFFDADKPHLAAWRRVYDIDPSPTAWDLYFSSRLTAVNPIAAPLNYAVVCGFYDVIEHLIVKNPEHVHARGGRLVTPLVAALRDEDFKIAELLYRHDANVDVRGVHNLTPLHVACRGYVDVVLWLLNHGADVNAQTFDGWVALFFAASHGQLEICRILQAHHADIGSRNAWGEIPLHIAASPANGQNQLEIMQLLLDQGADANARDNDGCTPLHSSSFWEKDGMESFYGTAEGSRLLLEHGADINAENNEGETPLQLAMKNGRHEMAEFLSGMGAR</sequence>
<keyword evidence="2" id="KW-1185">Reference proteome</keyword>
<evidence type="ECO:0000313" key="1">
    <source>
        <dbReference type="EMBL" id="KAI9509210.1"/>
    </source>
</evidence>
<accession>A0ACC0UBW8</accession>
<name>A0ACC0UBW8_9AGAM</name>
<dbReference type="Proteomes" id="UP001207468">
    <property type="component" value="Unassembled WGS sequence"/>
</dbReference>